<reference evidence="2 3" key="1">
    <citation type="journal article" date="2018" name="Front. Plant Sci.">
        <title>Red Clover (Trifolium pratense) and Zigzag Clover (T. medium) - A Picture of Genomic Similarities and Differences.</title>
        <authorList>
            <person name="Dluhosova J."/>
            <person name="Istvanek J."/>
            <person name="Nedelnik J."/>
            <person name="Repkova J."/>
        </authorList>
    </citation>
    <scope>NUCLEOTIDE SEQUENCE [LARGE SCALE GENOMIC DNA]</scope>
    <source>
        <strain evidence="3">cv. 10/8</strain>
        <tissue evidence="2">Leaf</tissue>
    </source>
</reference>
<dbReference type="GO" id="GO:0008237">
    <property type="term" value="F:metallopeptidase activity"/>
    <property type="evidence" value="ECO:0007669"/>
    <property type="project" value="UniProtKB-KW"/>
</dbReference>
<protein>
    <submittedName>
        <fullName evidence="2">ATP-dependent zinc metalloprotease FTSH 12 chloroplastic-like</fullName>
    </submittedName>
</protein>
<keyword evidence="2" id="KW-0378">Hydrolase</keyword>
<name>A0A392P8Q4_9FABA</name>
<evidence type="ECO:0000256" key="1">
    <source>
        <dbReference type="SAM" id="Phobius"/>
    </source>
</evidence>
<dbReference type="Proteomes" id="UP000265520">
    <property type="component" value="Unassembled WGS sequence"/>
</dbReference>
<accession>A0A392P8Q4</accession>
<comment type="caution">
    <text evidence="2">The sequence shown here is derived from an EMBL/GenBank/DDBJ whole genome shotgun (WGS) entry which is preliminary data.</text>
</comment>
<evidence type="ECO:0000313" key="3">
    <source>
        <dbReference type="Proteomes" id="UP000265520"/>
    </source>
</evidence>
<keyword evidence="1" id="KW-0812">Transmembrane</keyword>
<keyword evidence="1" id="KW-0472">Membrane</keyword>
<organism evidence="2 3">
    <name type="scientific">Trifolium medium</name>
    <dbReference type="NCBI Taxonomy" id="97028"/>
    <lineage>
        <taxon>Eukaryota</taxon>
        <taxon>Viridiplantae</taxon>
        <taxon>Streptophyta</taxon>
        <taxon>Embryophyta</taxon>
        <taxon>Tracheophyta</taxon>
        <taxon>Spermatophyta</taxon>
        <taxon>Magnoliopsida</taxon>
        <taxon>eudicotyledons</taxon>
        <taxon>Gunneridae</taxon>
        <taxon>Pentapetalae</taxon>
        <taxon>rosids</taxon>
        <taxon>fabids</taxon>
        <taxon>Fabales</taxon>
        <taxon>Fabaceae</taxon>
        <taxon>Papilionoideae</taxon>
        <taxon>50 kb inversion clade</taxon>
        <taxon>NPAAA clade</taxon>
        <taxon>Hologalegina</taxon>
        <taxon>IRL clade</taxon>
        <taxon>Trifolieae</taxon>
        <taxon>Trifolium</taxon>
    </lineage>
</organism>
<keyword evidence="3" id="KW-1185">Reference proteome</keyword>
<dbReference type="GO" id="GO:0006508">
    <property type="term" value="P:proteolysis"/>
    <property type="evidence" value="ECO:0007669"/>
    <property type="project" value="UniProtKB-KW"/>
</dbReference>
<feature type="non-terminal residue" evidence="2">
    <location>
        <position position="1"/>
    </location>
</feature>
<sequence>NLKNWDPRRIGALVLYIFVVAFACRGVYVAIQAPFINRQRKELTEAYMEALIPEPSPTNIRR</sequence>
<keyword evidence="1" id="KW-1133">Transmembrane helix</keyword>
<dbReference type="EMBL" id="LXQA010068006">
    <property type="protein sequence ID" value="MCI08174.1"/>
    <property type="molecule type" value="Genomic_DNA"/>
</dbReference>
<keyword evidence="2" id="KW-0482">Metalloprotease</keyword>
<evidence type="ECO:0000313" key="2">
    <source>
        <dbReference type="EMBL" id="MCI08174.1"/>
    </source>
</evidence>
<proteinExistence type="predicted"/>
<dbReference type="AlphaFoldDB" id="A0A392P8Q4"/>
<feature type="transmembrane region" description="Helical" evidence="1">
    <location>
        <begin position="12"/>
        <end position="31"/>
    </location>
</feature>
<keyword evidence="2" id="KW-0645">Protease</keyword>